<evidence type="ECO:0000313" key="4">
    <source>
        <dbReference type="Proteomes" id="UP001153954"/>
    </source>
</evidence>
<dbReference type="EMBL" id="CAKOGL010000004">
    <property type="protein sequence ID" value="CAH2085510.1"/>
    <property type="molecule type" value="Genomic_DNA"/>
</dbReference>
<evidence type="ECO:0000259" key="2">
    <source>
        <dbReference type="SMART" id="SM00670"/>
    </source>
</evidence>
<reference evidence="3" key="1">
    <citation type="submission" date="2022-03" db="EMBL/GenBank/DDBJ databases">
        <authorList>
            <person name="Tunstrom K."/>
        </authorList>
    </citation>
    <scope>NUCLEOTIDE SEQUENCE</scope>
</reference>
<evidence type="ECO:0000256" key="1">
    <source>
        <dbReference type="SAM" id="MobiDB-lite"/>
    </source>
</evidence>
<keyword evidence="4" id="KW-1185">Reference proteome</keyword>
<accession>A0AAU9TEK2</accession>
<feature type="region of interest" description="Disordered" evidence="1">
    <location>
        <begin position="62"/>
        <end position="82"/>
    </location>
</feature>
<comment type="caution">
    <text evidence="3">The sequence shown here is derived from an EMBL/GenBank/DDBJ whole genome shotgun (WGS) entry which is preliminary data.</text>
</comment>
<dbReference type="InterPro" id="IPR002716">
    <property type="entry name" value="PIN_dom"/>
</dbReference>
<proteinExistence type="predicted"/>
<dbReference type="Proteomes" id="UP001153954">
    <property type="component" value="Unassembled WGS sequence"/>
</dbReference>
<organism evidence="3 4">
    <name type="scientific">Euphydryas editha</name>
    <name type="common">Edith's checkerspot</name>
    <dbReference type="NCBI Taxonomy" id="104508"/>
    <lineage>
        <taxon>Eukaryota</taxon>
        <taxon>Metazoa</taxon>
        <taxon>Ecdysozoa</taxon>
        <taxon>Arthropoda</taxon>
        <taxon>Hexapoda</taxon>
        <taxon>Insecta</taxon>
        <taxon>Pterygota</taxon>
        <taxon>Neoptera</taxon>
        <taxon>Endopterygota</taxon>
        <taxon>Lepidoptera</taxon>
        <taxon>Glossata</taxon>
        <taxon>Ditrysia</taxon>
        <taxon>Papilionoidea</taxon>
        <taxon>Nymphalidae</taxon>
        <taxon>Nymphalinae</taxon>
        <taxon>Euphydryas</taxon>
    </lineage>
</organism>
<gene>
    <name evidence="3" type="ORF">EEDITHA_LOCUS1977</name>
</gene>
<feature type="domain" description="PIN" evidence="2">
    <location>
        <begin position="322"/>
        <end position="430"/>
    </location>
</feature>
<protein>
    <recommendedName>
        <fullName evidence="2">PIN domain-containing protein</fullName>
    </recommendedName>
</protein>
<sequence length="1240" mass="142357">MSTSTIVTSLGNSWIICRSKTYAGRIYYFNTLTGEAAWNLSESEIEKAKKRTSILQTQTGFQIDNCPEPKDSPQDESSQIISHSNVQKIPSQNIVPSKVYNKQIINNQFPKPSFPSTGTYYPLSALNPVQYNMAVTPNVDPNMVWNFHPQPIFVAPNVINQQPVMNTTLNNYDYVPVTNTSVPLSSRFKNLSQSQRKNRVSIGNTFRDRKNNFRNRFHNSRNKMDLRLLLSSKKRKQNIGKNDLNEVEDFQAGQFDAKLDSIIQNTDKRITFHHLISCDDNDDDDDDIWLEENQSKIQSSKDSLDISPLRKLLQVEKSFDVWYIVLDSNVLLNNINFLKILLSLDNQCRLMVPQAVMNKIQKATNTSLRTLAHRAAYFISQQVDASIAVIDQINEEESTDDKAVILNCCSKLTDQGYPVVLLTDDVELHNLEDNTPFQVLTVKQVKNILSKTVSNVSISKSLEDLTLSQSKSRNIVITIPNDVNKTNLNYVKQNKCESAMICPTEVHSEANSVPKDGASENVARNVVETNKMHKTSDDVGFQTNEINLLHDTNDKITLKDNENKLCKNSRSILNRSLSTDVNIELDSTEKQKPRWHKRRTKSISNQSKVNYTEQIKSVNISKEYNLSSNENLVPLVSSDSLNQNCNINSEKSCFEQRSINDNSMVEKAFSLGTSCKRRNFEMDNNKIVADVTKDIVEEKCLLKNSDIEDKNVMFEVTSSDMEECLRRKCDEWISRFVQIIEEGCTQVLQQDPPFILDTMLPPWTLYEATECIKRKFFNDNDIVDASNKLLHVLFEIGGLRGKIKSNISPQKYMEMYSYGVYLIDALQGLLTNSEDLQIAAESLSKLLSDIQNTNLYSDSRFEDSFTDVLPETLNDVAHEKSSNEEKIMEPVNPIEEKAANESEYKILTFTNNSPNKKTKTESIGAPGSYNLRSQKKKLLQDQDEFSDKTTLVRNIDPESSFFMSLRLKRNADTNKDLDVYNDVNKSIDNDVNIEDRDKVESVGTENFCESVSKENENVDIGNPEHENNISNEPKVIRNFTLCPEFENRLKEKEKVYDSWTSKNEAYQNDMISEDSEPFDYDSMENQYYGCDYEMYDTEDMSEVNSFDRCIENEESVISATEKTNIHFKDIAEKIEHNIRETFSSVHRFCEKCYTTLSSNNRNFKKREMQHVAEETYLYLSNLCDALNSILSRESMDSAYKIQELLKLEELREIILEDDDLEGYRYIKICNYLMFTSTIES</sequence>
<evidence type="ECO:0000313" key="3">
    <source>
        <dbReference type="EMBL" id="CAH2085510.1"/>
    </source>
</evidence>
<dbReference type="SMART" id="SM00670">
    <property type="entry name" value="PINc"/>
    <property type="match status" value="1"/>
</dbReference>
<name>A0AAU9TEK2_EUPED</name>
<dbReference type="AlphaFoldDB" id="A0AAU9TEK2"/>